<dbReference type="Pfam" id="PF08386">
    <property type="entry name" value="Abhydrolase_4"/>
    <property type="match status" value="1"/>
</dbReference>
<gene>
    <name evidence="6" type="primary">caeA</name>
    <name evidence="6" type="ORF">MAA8898_01685</name>
</gene>
<accession>A0A238K784</accession>
<dbReference type="InterPro" id="IPR000073">
    <property type="entry name" value="AB_hydrolase_1"/>
</dbReference>
<dbReference type="Proteomes" id="UP000207598">
    <property type="component" value="Unassembled WGS sequence"/>
</dbReference>
<proteinExistence type="inferred from homology"/>
<keyword evidence="3" id="KW-0732">Signal</keyword>
<organism evidence="6 7">
    <name type="scientific">Maliponia aquimaris</name>
    <dbReference type="NCBI Taxonomy" id="1673631"/>
    <lineage>
        <taxon>Bacteria</taxon>
        <taxon>Pseudomonadati</taxon>
        <taxon>Pseudomonadota</taxon>
        <taxon>Alphaproteobacteria</taxon>
        <taxon>Rhodobacterales</taxon>
        <taxon>Paracoccaceae</taxon>
        <taxon>Maliponia</taxon>
    </lineage>
</organism>
<comment type="similarity">
    <text evidence="1">Belongs to the peptidase S33 family.</text>
</comment>
<evidence type="ECO:0000313" key="7">
    <source>
        <dbReference type="Proteomes" id="UP000207598"/>
    </source>
</evidence>
<dbReference type="SUPFAM" id="SSF53474">
    <property type="entry name" value="alpha/beta-Hydrolases"/>
    <property type="match status" value="1"/>
</dbReference>
<dbReference type="InterPro" id="IPR013595">
    <property type="entry name" value="Pept_S33_TAP-like_C"/>
</dbReference>
<feature type="signal peptide" evidence="3">
    <location>
        <begin position="1"/>
        <end position="24"/>
    </location>
</feature>
<feature type="domain" description="Peptidase S33 tripeptidyl aminopeptidase-like C-terminal" evidence="5">
    <location>
        <begin position="425"/>
        <end position="514"/>
    </location>
</feature>
<feature type="chain" id="PRO_5013099476" evidence="3">
    <location>
        <begin position="25"/>
        <end position="525"/>
    </location>
</feature>
<keyword evidence="2 6" id="KW-0378">Hydrolase</keyword>
<keyword evidence="7" id="KW-1185">Reference proteome</keyword>
<evidence type="ECO:0000259" key="4">
    <source>
        <dbReference type="Pfam" id="PF00561"/>
    </source>
</evidence>
<dbReference type="EMBL" id="FXYF01000004">
    <property type="protein sequence ID" value="SMX38719.1"/>
    <property type="molecule type" value="Genomic_DNA"/>
</dbReference>
<dbReference type="RefSeq" id="WP_176445102.1">
    <property type="nucleotide sequence ID" value="NZ_FXYF01000004.1"/>
</dbReference>
<name>A0A238K784_9RHOB</name>
<evidence type="ECO:0000259" key="5">
    <source>
        <dbReference type="Pfam" id="PF08386"/>
    </source>
</evidence>
<dbReference type="Gene3D" id="3.40.50.1820">
    <property type="entry name" value="alpha/beta hydrolase"/>
    <property type="match status" value="2"/>
</dbReference>
<evidence type="ECO:0000256" key="2">
    <source>
        <dbReference type="ARBA" id="ARBA00022801"/>
    </source>
</evidence>
<dbReference type="InterPro" id="IPR051601">
    <property type="entry name" value="Serine_prot/Carboxylest_S33"/>
</dbReference>
<evidence type="ECO:0000256" key="3">
    <source>
        <dbReference type="SAM" id="SignalP"/>
    </source>
</evidence>
<reference evidence="6 7" key="1">
    <citation type="submission" date="2017-05" db="EMBL/GenBank/DDBJ databases">
        <authorList>
            <person name="Song R."/>
            <person name="Chenine A.L."/>
            <person name="Ruprecht R.M."/>
        </authorList>
    </citation>
    <scope>NUCLEOTIDE SEQUENCE [LARGE SCALE GENOMIC DNA]</scope>
    <source>
        <strain evidence="6 7">CECT 8898</strain>
    </source>
</reference>
<evidence type="ECO:0000313" key="6">
    <source>
        <dbReference type="EMBL" id="SMX38719.1"/>
    </source>
</evidence>
<dbReference type="GO" id="GO:0016787">
    <property type="term" value="F:hydrolase activity"/>
    <property type="evidence" value="ECO:0007669"/>
    <property type="project" value="UniProtKB-KW"/>
</dbReference>
<dbReference type="EC" id="3.1.1.-" evidence="6"/>
<dbReference type="InterPro" id="IPR029058">
    <property type="entry name" value="AB_hydrolase_fold"/>
</dbReference>
<evidence type="ECO:0000256" key="1">
    <source>
        <dbReference type="ARBA" id="ARBA00010088"/>
    </source>
</evidence>
<feature type="domain" description="AB hydrolase-1" evidence="4">
    <location>
        <begin position="98"/>
        <end position="271"/>
    </location>
</feature>
<sequence length="525" mass="55343">MPDFLPLRSLVAACALATAAAAQAEVPDPVPGQDPGPLPRFEALTEGCFYGPVPDTNDLCGYVVVPAARNADGTPNGTATVHVAVLVLRPDTPSDQDPLFLTHGGPGGSIMPVGLGAQYRDDPWLTRLGATRDIVLIDQRGSGASRPLLDCDAYGRARIAGARAGLDAATQADLVAVALAGCADALKAAGHDAADFNSAEIAADMDAVRQALGYDRMHFYGQSSGTFVAQNLMRDFPASLRSVILDGPYPAALDFGTGQAALKQASWQKVIDACAAEPACDAAHAGFADRLEAIHAALKDTPATLTLNFDELHRYWDFLPAGPDGIPLSTLPLTAEMFSLATFSALYTPGGLRSLPGLPEAFAADPNTVKDAALFLLTYWPVQQLAHFTVTCGDKAGFDLADVGLEQASPLIRDYVDFDTRQYAVACARLDLPRLPDRYHRMVESAVPTLILTGAFDAATPEALLDLILPGLPNATVARFGDGAHVQLTRPETCADQLIIDFVTEPEAKPDLTCAQALSFSFAGE</sequence>
<dbReference type="PANTHER" id="PTHR43248:SF25">
    <property type="entry name" value="AB HYDROLASE-1 DOMAIN-CONTAINING PROTEIN-RELATED"/>
    <property type="match status" value="1"/>
</dbReference>
<dbReference type="Pfam" id="PF00561">
    <property type="entry name" value="Abhydrolase_1"/>
    <property type="match status" value="1"/>
</dbReference>
<protein>
    <submittedName>
        <fullName evidence="6">Carboxylesterase A</fullName>
        <ecNumber evidence="6">3.1.1.-</ecNumber>
    </submittedName>
</protein>
<dbReference type="PANTHER" id="PTHR43248">
    <property type="entry name" value="2-SUCCINYL-6-HYDROXY-2,4-CYCLOHEXADIENE-1-CARBOXYLATE SYNTHASE"/>
    <property type="match status" value="1"/>
</dbReference>
<dbReference type="AlphaFoldDB" id="A0A238K784"/>